<dbReference type="KEGG" id="eke:EK0264_13465"/>
<protein>
    <submittedName>
        <fullName evidence="6">TetR/AcrR family transcriptional regulator</fullName>
    </submittedName>
</protein>
<evidence type="ECO:0000313" key="6">
    <source>
        <dbReference type="EMBL" id="QHC01197.1"/>
    </source>
</evidence>
<dbReference type="PROSITE" id="PS50977">
    <property type="entry name" value="HTH_TETR_2"/>
    <property type="match status" value="1"/>
</dbReference>
<evidence type="ECO:0000256" key="1">
    <source>
        <dbReference type="ARBA" id="ARBA00023015"/>
    </source>
</evidence>
<proteinExistence type="predicted"/>
<dbReference type="RefSeq" id="WP_159546334.1">
    <property type="nucleotide sequence ID" value="NZ_CP047156.1"/>
</dbReference>
<dbReference type="InterPro" id="IPR009057">
    <property type="entry name" value="Homeodomain-like_sf"/>
</dbReference>
<dbReference type="InterPro" id="IPR025996">
    <property type="entry name" value="MT1864/Rv1816-like_C"/>
</dbReference>
<keyword evidence="1" id="KW-0805">Transcription regulation</keyword>
<reference evidence="6 7" key="1">
    <citation type="journal article" date="2018" name="Int. J. Syst. Evol. Microbiol.">
        <title>Epidermidibacterium keratini gen. nov., sp. nov., a member of the family Sporichthyaceae, isolated from keratin epidermis.</title>
        <authorList>
            <person name="Lee D.G."/>
            <person name="Trujillo M.E."/>
            <person name="Kang S."/>
            <person name="Nam J.J."/>
            <person name="Kim Y.J."/>
        </authorList>
    </citation>
    <scope>NUCLEOTIDE SEQUENCE [LARGE SCALE GENOMIC DNA]</scope>
    <source>
        <strain evidence="6 7">EPI-7</strain>
    </source>
</reference>
<dbReference type="Gene3D" id="1.10.357.10">
    <property type="entry name" value="Tetracycline Repressor, domain 2"/>
    <property type="match status" value="1"/>
</dbReference>
<dbReference type="Gene3D" id="1.10.10.60">
    <property type="entry name" value="Homeodomain-like"/>
    <property type="match status" value="1"/>
</dbReference>
<organism evidence="6 7">
    <name type="scientific">Epidermidibacterium keratini</name>
    <dbReference type="NCBI Taxonomy" id="1891644"/>
    <lineage>
        <taxon>Bacteria</taxon>
        <taxon>Bacillati</taxon>
        <taxon>Actinomycetota</taxon>
        <taxon>Actinomycetes</taxon>
        <taxon>Sporichthyales</taxon>
        <taxon>Sporichthyaceae</taxon>
        <taxon>Epidermidibacterium</taxon>
    </lineage>
</organism>
<dbReference type="OrthoDB" id="3210322at2"/>
<dbReference type="SUPFAM" id="SSF48498">
    <property type="entry name" value="Tetracyclin repressor-like, C-terminal domain"/>
    <property type="match status" value="1"/>
</dbReference>
<evidence type="ECO:0000256" key="3">
    <source>
        <dbReference type="ARBA" id="ARBA00023163"/>
    </source>
</evidence>
<dbReference type="SUPFAM" id="SSF46689">
    <property type="entry name" value="Homeodomain-like"/>
    <property type="match status" value="1"/>
</dbReference>
<dbReference type="Pfam" id="PF13305">
    <property type="entry name" value="TetR_C_33"/>
    <property type="match status" value="1"/>
</dbReference>
<dbReference type="InterPro" id="IPR036271">
    <property type="entry name" value="Tet_transcr_reg_TetR-rel_C_sf"/>
</dbReference>
<dbReference type="EMBL" id="CP047156">
    <property type="protein sequence ID" value="QHC01197.1"/>
    <property type="molecule type" value="Genomic_DNA"/>
</dbReference>
<feature type="DNA-binding region" description="H-T-H motif" evidence="4">
    <location>
        <begin position="27"/>
        <end position="46"/>
    </location>
</feature>
<dbReference type="InterPro" id="IPR001647">
    <property type="entry name" value="HTH_TetR"/>
</dbReference>
<evidence type="ECO:0000256" key="2">
    <source>
        <dbReference type="ARBA" id="ARBA00023125"/>
    </source>
</evidence>
<evidence type="ECO:0000313" key="7">
    <source>
        <dbReference type="Proteomes" id="UP000463857"/>
    </source>
</evidence>
<dbReference type="Proteomes" id="UP000463857">
    <property type="component" value="Chromosome"/>
</dbReference>
<feature type="domain" description="HTH tetR-type" evidence="5">
    <location>
        <begin position="4"/>
        <end position="64"/>
    </location>
</feature>
<keyword evidence="3" id="KW-0804">Transcription</keyword>
<keyword evidence="7" id="KW-1185">Reference proteome</keyword>
<keyword evidence="2 4" id="KW-0238">DNA-binding</keyword>
<name>A0A7L4YRK2_9ACTN</name>
<evidence type="ECO:0000256" key="4">
    <source>
        <dbReference type="PROSITE-ProRule" id="PRU00335"/>
    </source>
</evidence>
<dbReference type="AlphaFoldDB" id="A0A7L4YRK2"/>
<sequence>MAERLNRNAVVERAAELADEFGLAEVTITKLGRALGIAPPGVYRHVTDVDDLRAAVGQRAATEVAGVLAADCAGLSGRDALAALADSLRSWASAHPGRYAALQIAPDPDDVAGQSSADELIAVFASVLRAYELSGDDLTDAIRLIRSGLHGFVALERDGGFKQERSVDATFARLVDSFDVTLRSWAN</sequence>
<accession>A0A7L4YRK2</accession>
<evidence type="ECO:0000259" key="5">
    <source>
        <dbReference type="PROSITE" id="PS50977"/>
    </source>
</evidence>
<gene>
    <name evidence="6" type="ORF">EK0264_13465</name>
</gene>
<dbReference type="GO" id="GO:0003677">
    <property type="term" value="F:DNA binding"/>
    <property type="evidence" value="ECO:0007669"/>
    <property type="project" value="UniProtKB-UniRule"/>
</dbReference>
<dbReference type="InParanoid" id="A0A7L4YRK2"/>